<accession>A0AAW1XPV8</accession>
<organism evidence="1 2">
    <name type="scientific">Rubus argutus</name>
    <name type="common">Southern blackberry</name>
    <dbReference type="NCBI Taxonomy" id="59490"/>
    <lineage>
        <taxon>Eukaryota</taxon>
        <taxon>Viridiplantae</taxon>
        <taxon>Streptophyta</taxon>
        <taxon>Embryophyta</taxon>
        <taxon>Tracheophyta</taxon>
        <taxon>Spermatophyta</taxon>
        <taxon>Magnoliopsida</taxon>
        <taxon>eudicotyledons</taxon>
        <taxon>Gunneridae</taxon>
        <taxon>Pentapetalae</taxon>
        <taxon>rosids</taxon>
        <taxon>fabids</taxon>
        <taxon>Rosales</taxon>
        <taxon>Rosaceae</taxon>
        <taxon>Rosoideae</taxon>
        <taxon>Rosoideae incertae sedis</taxon>
        <taxon>Rubus</taxon>
    </lineage>
</organism>
<keyword evidence="2" id="KW-1185">Reference proteome</keyword>
<sequence length="114" mass="12228">MAIRDFLLCGGGTRLDSWDVQIYETVELMMICSNISLPKLIEEETPTVADFLTTFLCELDGAATDSNGGAIVVVVSGLWRRTGGSSGARSSFAADSRWRVVGLNDGGIEIENLP</sequence>
<evidence type="ECO:0000313" key="2">
    <source>
        <dbReference type="Proteomes" id="UP001457282"/>
    </source>
</evidence>
<dbReference type="EMBL" id="JBEDUW010000003">
    <property type="protein sequence ID" value="KAK9938200.1"/>
    <property type="molecule type" value="Genomic_DNA"/>
</dbReference>
<dbReference type="Proteomes" id="UP001457282">
    <property type="component" value="Unassembled WGS sequence"/>
</dbReference>
<gene>
    <name evidence="1" type="ORF">M0R45_014953</name>
</gene>
<evidence type="ECO:0000313" key="1">
    <source>
        <dbReference type="EMBL" id="KAK9938200.1"/>
    </source>
</evidence>
<proteinExistence type="predicted"/>
<dbReference type="AlphaFoldDB" id="A0AAW1XPV8"/>
<protein>
    <submittedName>
        <fullName evidence="1">Uncharacterized protein</fullName>
    </submittedName>
</protein>
<name>A0AAW1XPV8_RUBAR</name>
<reference evidence="1 2" key="1">
    <citation type="journal article" date="2023" name="G3 (Bethesda)">
        <title>A chromosome-length genome assembly and annotation of blackberry (Rubus argutus, cv. 'Hillquist').</title>
        <authorList>
            <person name="Bruna T."/>
            <person name="Aryal R."/>
            <person name="Dudchenko O."/>
            <person name="Sargent D.J."/>
            <person name="Mead D."/>
            <person name="Buti M."/>
            <person name="Cavallini A."/>
            <person name="Hytonen T."/>
            <person name="Andres J."/>
            <person name="Pham M."/>
            <person name="Weisz D."/>
            <person name="Mascagni F."/>
            <person name="Usai G."/>
            <person name="Natali L."/>
            <person name="Bassil N."/>
            <person name="Fernandez G.E."/>
            <person name="Lomsadze A."/>
            <person name="Armour M."/>
            <person name="Olukolu B."/>
            <person name="Poorten T."/>
            <person name="Britton C."/>
            <person name="Davik J."/>
            <person name="Ashrafi H."/>
            <person name="Aiden E.L."/>
            <person name="Borodovsky M."/>
            <person name="Worthington M."/>
        </authorList>
    </citation>
    <scope>NUCLEOTIDE SEQUENCE [LARGE SCALE GENOMIC DNA]</scope>
    <source>
        <strain evidence="1">PI 553951</strain>
    </source>
</reference>
<comment type="caution">
    <text evidence="1">The sequence shown here is derived from an EMBL/GenBank/DDBJ whole genome shotgun (WGS) entry which is preliminary data.</text>
</comment>